<dbReference type="GO" id="GO:0005119">
    <property type="term" value="F:smoothened binding"/>
    <property type="evidence" value="ECO:0007669"/>
    <property type="project" value="TreeGrafter"/>
</dbReference>
<gene>
    <name evidence="3" type="ORF">MELIAE_LOCUS7330</name>
</gene>
<dbReference type="PANTHER" id="PTHR20870:SF0">
    <property type="entry name" value="BARDET-BIEDL SYNDROME 1 PROTEIN"/>
    <property type="match status" value="1"/>
</dbReference>
<dbReference type="GO" id="GO:0005930">
    <property type="term" value="C:axoneme"/>
    <property type="evidence" value="ECO:0007669"/>
    <property type="project" value="TreeGrafter"/>
</dbReference>
<dbReference type="Pfam" id="PF14779">
    <property type="entry name" value="BBS1"/>
    <property type="match status" value="1"/>
</dbReference>
<dbReference type="GO" id="GO:0034464">
    <property type="term" value="C:BBSome"/>
    <property type="evidence" value="ECO:0007669"/>
    <property type="project" value="InterPro"/>
</dbReference>
<dbReference type="InterPro" id="IPR032728">
    <property type="entry name" value="BBS1_N"/>
</dbReference>
<evidence type="ECO:0000259" key="2">
    <source>
        <dbReference type="Pfam" id="PF23304"/>
    </source>
</evidence>
<dbReference type="PANTHER" id="PTHR20870">
    <property type="entry name" value="BARDET-BIEDL SYNDROME 1 PROTEIN"/>
    <property type="match status" value="1"/>
</dbReference>
<evidence type="ECO:0000313" key="4">
    <source>
        <dbReference type="Proteomes" id="UP001154078"/>
    </source>
</evidence>
<sequence length="549" mass="61357">SELNVSRWLEAHSNRSAGLTTLPGNAILVDVVGDGDYRLIITDLKLEKDVKSRLKTYKGTLLTSDQILQDIPSSVVSFFTDEIEPRIPAVAVACGSDLLIFKNSKPFFKFTVPSLPITPLESEIWKKFAEDPNCDFGKYVEDLKTIPYNVLSPRSQHLLCEPPSKIEEFIGKYLLSPPSKNSTITCMTSLNRMTHDKYGLYDVEYRVVAACREGHVCVLRRGWLEGKSIIQSDADIVDMVLKPGDNFIILATTDKMLHCYTKRGQRLWSSKMANSITCLALVTLNHLSSHLVAVGLKGGPIHLYQGRHPVDYTSVPDTPSVITFGQLGQEEHVMVIITLAGTINFKILKRTADFNLGNPDSQNMVQLQGKPLPLPKRSKLFLEQSLREKQSPIEMHQNFQQDLIRLRLTAARSLVQSLSDQSGVGNEKEQIKLSAQVLGLGPKFTLILTLVNMNNEKCLAGFTITYHTKPTLYTLSSYINLIPLIPPGLSFQLDTKIEEIINEQNQEIQSFNLPQQNGIIRVFVTRKGQSQPVLAATINMPPTELPYVI</sequence>
<evidence type="ECO:0000313" key="3">
    <source>
        <dbReference type="EMBL" id="CAH0556153.1"/>
    </source>
</evidence>
<keyword evidence="4" id="KW-1185">Reference proteome</keyword>
<dbReference type="InterPro" id="IPR028784">
    <property type="entry name" value="BBS1"/>
</dbReference>
<dbReference type="Pfam" id="PF23304">
    <property type="entry name" value="GAE_BBS1"/>
    <property type="match status" value="1"/>
</dbReference>
<proteinExistence type="predicted"/>
<dbReference type="AlphaFoldDB" id="A0A9P0B6G4"/>
<protein>
    <recommendedName>
        <fullName evidence="5">Bardet-Biedl syndrome 1</fullName>
    </recommendedName>
</protein>
<accession>A0A9P0B6G4</accession>
<reference evidence="3" key="1">
    <citation type="submission" date="2021-12" db="EMBL/GenBank/DDBJ databases">
        <authorList>
            <person name="King R."/>
        </authorList>
    </citation>
    <scope>NUCLEOTIDE SEQUENCE</scope>
</reference>
<dbReference type="SUPFAM" id="SSF50978">
    <property type="entry name" value="WD40 repeat-like"/>
    <property type="match status" value="1"/>
</dbReference>
<evidence type="ECO:0008006" key="5">
    <source>
        <dbReference type="Google" id="ProtNLM"/>
    </source>
</evidence>
<dbReference type="GO" id="GO:0005113">
    <property type="term" value="F:patched binding"/>
    <property type="evidence" value="ECO:0007669"/>
    <property type="project" value="TreeGrafter"/>
</dbReference>
<dbReference type="InterPro" id="IPR056419">
    <property type="entry name" value="GAE_BBS1"/>
</dbReference>
<name>A0A9P0B6G4_BRAAE</name>
<feature type="non-terminal residue" evidence="3">
    <location>
        <position position="1"/>
    </location>
</feature>
<dbReference type="EMBL" id="OV121135">
    <property type="protein sequence ID" value="CAH0556153.1"/>
    <property type="molecule type" value="Genomic_DNA"/>
</dbReference>
<dbReference type="InterPro" id="IPR036322">
    <property type="entry name" value="WD40_repeat_dom_sf"/>
</dbReference>
<feature type="domain" description="Bardet-Biedl syndrome 1 N-terminal" evidence="1">
    <location>
        <begin position="8"/>
        <end position="197"/>
    </location>
</feature>
<dbReference type="GO" id="GO:0005813">
    <property type="term" value="C:centrosome"/>
    <property type="evidence" value="ECO:0007669"/>
    <property type="project" value="TreeGrafter"/>
</dbReference>
<organism evidence="3 4">
    <name type="scientific">Brassicogethes aeneus</name>
    <name type="common">Rape pollen beetle</name>
    <name type="synonym">Meligethes aeneus</name>
    <dbReference type="NCBI Taxonomy" id="1431903"/>
    <lineage>
        <taxon>Eukaryota</taxon>
        <taxon>Metazoa</taxon>
        <taxon>Ecdysozoa</taxon>
        <taxon>Arthropoda</taxon>
        <taxon>Hexapoda</taxon>
        <taxon>Insecta</taxon>
        <taxon>Pterygota</taxon>
        <taxon>Neoptera</taxon>
        <taxon>Endopterygota</taxon>
        <taxon>Coleoptera</taxon>
        <taxon>Polyphaga</taxon>
        <taxon>Cucujiformia</taxon>
        <taxon>Nitidulidae</taxon>
        <taxon>Meligethinae</taxon>
        <taxon>Brassicogethes</taxon>
    </lineage>
</organism>
<dbReference type="GO" id="GO:1905515">
    <property type="term" value="P:non-motile cilium assembly"/>
    <property type="evidence" value="ECO:0007669"/>
    <property type="project" value="InterPro"/>
</dbReference>
<evidence type="ECO:0000259" key="1">
    <source>
        <dbReference type="Pfam" id="PF14779"/>
    </source>
</evidence>
<dbReference type="GO" id="GO:0061512">
    <property type="term" value="P:protein localization to cilium"/>
    <property type="evidence" value="ECO:0007669"/>
    <property type="project" value="TreeGrafter"/>
</dbReference>
<feature type="domain" description="Bardet-Biedl syndrome 1 protein GAE" evidence="2">
    <location>
        <begin position="431"/>
        <end position="544"/>
    </location>
</feature>
<dbReference type="OrthoDB" id="10259809at2759"/>
<dbReference type="Proteomes" id="UP001154078">
    <property type="component" value="Chromosome 4"/>
</dbReference>